<evidence type="ECO:0000313" key="1">
    <source>
        <dbReference type="EMBL" id="MFC3038637.1"/>
    </source>
</evidence>
<reference evidence="2" key="1">
    <citation type="journal article" date="2019" name="Int. J. Syst. Evol. Microbiol.">
        <title>The Global Catalogue of Microorganisms (GCM) 10K type strain sequencing project: providing services to taxonomists for standard genome sequencing and annotation.</title>
        <authorList>
            <consortium name="The Broad Institute Genomics Platform"/>
            <consortium name="The Broad Institute Genome Sequencing Center for Infectious Disease"/>
            <person name="Wu L."/>
            <person name="Ma J."/>
        </authorList>
    </citation>
    <scope>NUCLEOTIDE SEQUENCE [LARGE SCALE GENOMIC DNA]</scope>
    <source>
        <strain evidence="2">KCTC 13128</strain>
    </source>
</reference>
<keyword evidence="2" id="KW-1185">Reference proteome</keyword>
<accession>A0ABV7CQR4</accession>
<protein>
    <recommendedName>
        <fullName evidence="3">Fur-regulated basic protein A</fullName>
    </recommendedName>
</protein>
<comment type="caution">
    <text evidence="1">The sequence shown here is derived from an EMBL/GenBank/DDBJ whole genome shotgun (WGS) entry which is preliminary data.</text>
</comment>
<evidence type="ECO:0008006" key="3">
    <source>
        <dbReference type="Google" id="ProtNLM"/>
    </source>
</evidence>
<organism evidence="1 2">
    <name type="scientific">Virgibacillus xinjiangensis</name>
    <dbReference type="NCBI Taxonomy" id="393090"/>
    <lineage>
        <taxon>Bacteria</taxon>
        <taxon>Bacillati</taxon>
        <taxon>Bacillota</taxon>
        <taxon>Bacilli</taxon>
        <taxon>Bacillales</taxon>
        <taxon>Bacillaceae</taxon>
        <taxon>Virgibacillus</taxon>
    </lineage>
</organism>
<proteinExistence type="predicted"/>
<gene>
    <name evidence="1" type="ORF">ACFOGI_00030</name>
</gene>
<name>A0ABV7CQR4_9BACI</name>
<dbReference type="RefSeq" id="WP_390266577.1">
    <property type="nucleotide sequence ID" value="NZ_JBHRSA010000001.1"/>
</dbReference>
<dbReference type="Proteomes" id="UP001595279">
    <property type="component" value="Unassembled WGS sequence"/>
</dbReference>
<evidence type="ECO:0000313" key="2">
    <source>
        <dbReference type="Proteomes" id="UP001595279"/>
    </source>
</evidence>
<sequence>MKSFIHLYEETQEELGRKLRKDEYEFLEWMYERYIEEKMDTEKIS</sequence>
<dbReference type="EMBL" id="JBHRSA010000001">
    <property type="protein sequence ID" value="MFC3038637.1"/>
    <property type="molecule type" value="Genomic_DNA"/>
</dbReference>